<dbReference type="RefSeq" id="WP_162851263.1">
    <property type="nucleotide sequence ID" value="NZ_MWIN01000018.1"/>
</dbReference>
<evidence type="ECO:0000256" key="1">
    <source>
        <dbReference type="ARBA" id="ARBA00006432"/>
    </source>
</evidence>
<dbReference type="Proteomes" id="UP000295341">
    <property type="component" value="Unassembled WGS sequence"/>
</dbReference>
<dbReference type="SMART" id="SM00823">
    <property type="entry name" value="PKS_PP"/>
    <property type="match status" value="1"/>
</dbReference>
<keyword evidence="3" id="KW-0597">Phosphoprotein</keyword>
<evidence type="ECO:0000313" key="5">
    <source>
        <dbReference type="EMBL" id="TDU28952.1"/>
    </source>
</evidence>
<dbReference type="Gene3D" id="3.40.50.12780">
    <property type="entry name" value="N-terminal domain of ligase-like"/>
    <property type="match status" value="1"/>
</dbReference>
<dbReference type="InterPro" id="IPR042099">
    <property type="entry name" value="ANL_N_sf"/>
</dbReference>
<gene>
    <name evidence="5" type="ORF">DFR24_3333</name>
</gene>
<keyword evidence="6" id="KW-1185">Reference proteome</keyword>
<accession>A0A4S3K2S0</accession>
<dbReference type="InterPro" id="IPR009081">
    <property type="entry name" value="PP-bd_ACP"/>
</dbReference>
<dbReference type="InterPro" id="IPR036736">
    <property type="entry name" value="ACP-like_sf"/>
</dbReference>
<dbReference type="Gene3D" id="3.30.300.30">
    <property type="match status" value="1"/>
</dbReference>
<reference evidence="5 6" key="1">
    <citation type="submission" date="2019-03" db="EMBL/GenBank/DDBJ databases">
        <title>Genomic Encyclopedia of Type Strains, Phase IV (KMG-IV): sequencing the most valuable type-strain genomes for metagenomic binning, comparative biology and taxonomic classification.</title>
        <authorList>
            <person name="Goeker M."/>
        </authorList>
    </citation>
    <scope>NUCLEOTIDE SEQUENCE [LARGE SCALE GENOMIC DNA]</scope>
    <source>
        <strain evidence="5 6">DSM 26377</strain>
    </source>
</reference>
<dbReference type="SUPFAM" id="SSF56801">
    <property type="entry name" value="Acetyl-CoA synthetase-like"/>
    <property type="match status" value="1"/>
</dbReference>
<dbReference type="GO" id="GO:0016874">
    <property type="term" value="F:ligase activity"/>
    <property type="evidence" value="ECO:0007669"/>
    <property type="project" value="UniProtKB-KW"/>
</dbReference>
<dbReference type="Pfam" id="PF00501">
    <property type="entry name" value="AMP-binding"/>
    <property type="match status" value="1"/>
</dbReference>
<comment type="caution">
    <text evidence="5">The sequence shown here is derived from an EMBL/GenBank/DDBJ whole genome shotgun (WGS) entry which is preliminary data.</text>
</comment>
<evidence type="ECO:0000256" key="2">
    <source>
        <dbReference type="ARBA" id="ARBA00022450"/>
    </source>
</evidence>
<dbReference type="AlphaFoldDB" id="A0A4S3K2S0"/>
<comment type="similarity">
    <text evidence="1">Belongs to the ATP-dependent AMP-binding enzyme family.</text>
</comment>
<dbReference type="InterPro" id="IPR045851">
    <property type="entry name" value="AMP-bd_C_sf"/>
</dbReference>
<organism evidence="5 6">
    <name type="scientific">Panacagrimonas perspica</name>
    <dbReference type="NCBI Taxonomy" id="381431"/>
    <lineage>
        <taxon>Bacteria</taxon>
        <taxon>Pseudomonadati</taxon>
        <taxon>Pseudomonadota</taxon>
        <taxon>Gammaproteobacteria</taxon>
        <taxon>Nevskiales</taxon>
        <taxon>Nevskiaceae</taxon>
        <taxon>Panacagrimonas</taxon>
    </lineage>
</organism>
<dbReference type="InterPro" id="IPR000873">
    <property type="entry name" value="AMP-dep_synth/lig_dom"/>
</dbReference>
<dbReference type="InterPro" id="IPR020806">
    <property type="entry name" value="PKS_PP-bd"/>
</dbReference>
<dbReference type="PANTHER" id="PTHR22754">
    <property type="entry name" value="DISCO-INTERACTING PROTEIN 2 DIP2 -RELATED"/>
    <property type="match status" value="1"/>
</dbReference>
<dbReference type="Pfam" id="PF00550">
    <property type="entry name" value="PP-binding"/>
    <property type="match status" value="1"/>
</dbReference>
<dbReference type="GO" id="GO:0006633">
    <property type="term" value="P:fatty acid biosynthetic process"/>
    <property type="evidence" value="ECO:0007669"/>
    <property type="project" value="TreeGrafter"/>
</dbReference>
<dbReference type="GO" id="GO:0070566">
    <property type="term" value="F:adenylyltransferase activity"/>
    <property type="evidence" value="ECO:0007669"/>
    <property type="project" value="TreeGrafter"/>
</dbReference>
<evidence type="ECO:0000256" key="3">
    <source>
        <dbReference type="ARBA" id="ARBA00022553"/>
    </source>
</evidence>
<dbReference type="GO" id="GO:0031177">
    <property type="term" value="F:phosphopantetheine binding"/>
    <property type="evidence" value="ECO:0007669"/>
    <property type="project" value="InterPro"/>
</dbReference>
<evidence type="ECO:0000259" key="4">
    <source>
        <dbReference type="PROSITE" id="PS50075"/>
    </source>
</evidence>
<protein>
    <submittedName>
        <fullName evidence="5">Acyl-CoA synthetase (AMP-forming)/AMP-acid ligase II</fullName>
    </submittedName>
</protein>
<keyword evidence="5" id="KW-0436">Ligase</keyword>
<proteinExistence type="inferred from homology"/>
<dbReference type="PROSITE" id="PS50075">
    <property type="entry name" value="CARRIER"/>
    <property type="match status" value="1"/>
</dbReference>
<name>A0A4S3K2S0_9GAMM</name>
<sequence length="659" mass="71734">MPPSESRFETLSAALPANQRDDRQLLLIDGEDDQRALSFVELRRRALRLLGALQRKGLKAGDALILFVNDNERFLEMFWAGVLGGIVPVPIAVGVSDEHRRKLFRVFAQFERAWIFSDARTLERMDAFATAQGLVDAYARMQPQTLQAGALDVTGAPGLEHTAAPDDTAFIQYSSGSTRDPKGVVLTHRNITANIASIRQAAQFTDRDVALSWMPLTHDMGLIGFHLHMIAGGVTHAVMRTELFARRPLLWLAKATELRATVLCSPNFGYQHYLKQYEAKHPQGLDLSAVRLVFNGAEPISAELCQRFLQTMQPHGLRADSMFTVYGLAEASLAVTFPKPGCALGIVHLDRAALSVGQPVRRLSADAPQAAALVRLGTGVPGTEVRIADPERAPVADGVLGHVLIKGDNVTRGYFRDETSTQAAIAADGWLDTGDLGVVVDGELVIAGRTKDVIFVSGQNWYPHDLEGIAEQVEGVETNKVVAVGARAAQAEGGEELVVFVLHRGDVAAFAPTARELRRVLNQQTGLQVAHVLPVTRIPKTTSGKLQRHVLARAFEAGEFEAVRAELAPLMDTTADVPEAGTSDQGTTLGRLQQLCERLIPDKRIDPATNLFEINLSSLTLARLHEGIDEAFPGRLDVMDLFDYPTLQDLASFLDGPAR</sequence>
<evidence type="ECO:0000313" key="6">
    <source>
        <dbReference type="Proteomes" id="UP000295341"/>
    </source>
</evidence>
<feature type="domain" description="Carrier" evidence="4">
    <location>
        <begin position="583"/>
        <end position="658"/>
    </location>
</feature>
<dbReference type="Gene3D" id="1.10.1200.10">
    <property type="entry name" value="ACP-like"/>
    <property type="match status" value="1"/>
</dbReference>
<dbReference type="GO" id="GO:0005886">
    <property type="term" value="C:plasma membrane"/>
    <property type="evidence" value="ECO:0007669"/>
    <property type="project" value="TreeGrafter"/>
</dbReference>
<dbReference type="EMBL" id="SOBT01000009">
    <property type="protein sequence ID" value="TDU28952.1"/>
    <property type="molecule type" value="Genomic_DNA"/>
</dbReference>
<dbReference type="SUPFAM" id="SSF47336">
    <property type="entry name" value="ACP-like"/>
    <property type="match status" value="1"/>
</dbReference>
<keyword evidence="2" id="KW-0596">Phosphopantetheine</keyword>
<dbReference type="PANTHER" id="PTHR22754:SF32">
    <property type="entry name" value="DISCO-INTERACTING PROTEIN 2"/>
    <property type="match status" value="1"/>
</dbReference>